<name>A0A368G6L5_ANCCA</name>
<dbReference type="PANTHER" id="PTHR46068">
    <property type="entry name" value="PROTEIN CBG27172"/>
    <property type="match status" value="1"/>
</dbReference>
<evidence type="ECO:0000313" key="1">
    <source>
        <dbReference type="EMBL" id="RCN38625.1"/>
    </source>
</evidence>
<dbReference type="Proteomes" id="UP000252519">
    <property type="component" value="Unassembled WGS sequence"/>
</dbReference>
<dbReference type="OrthoDB" id="2318730at2759"/>
<dbReference type="AlphaFoldDB" id="A0A368G6L5"/>
<proteinExistence type="predicted"/>
<protein>
    <submittedName>
        <fullName evidence="1">Uncharacterized protein</fullName>
    </submittedName>
</protein>
<accession>A0A368G6L5</accession>
<sequence>MDCVSFKSAGESERTVRRIVVQWKSEGNIDAKRKPGRPPPVNTRRSRTLIKKRISGMTRYRLCQGQHLTKDAMQNRVARCKKLVESLKIRDVQDVL</sequence>
<dbReference type="PANTHER" id="PTHR46068:SF1">
    <property type="entry name" value="TRANSPOSASE IS30-LIKE HTH DOMAIN-CONTAINING PROTEIN"/>
    <property type="match status" value="1"/>
</dbReference>
<comment type="caution">
    <text evidence="1">The sequence shown here is derived from an EMBL/GenBank/DDBJ whole genome shotgun (WGS) entry which is preliminary data.</text>
</comment>
<dbReference type="EMBL" id="JOJR01000386">
    <property type="protein sequence ID" value="RCN38625.1"/>
    <property type="molecule type" value="Genomic_DNA"/>
</dbReference>
<keyword evidence="2" id="KW-1185">Reference proteome</keyword>
<evidence type="ECO:0000313" key="2">
    <source>
        <dbReference type="Proteomes" id="UP000252519"/>
    </source>
</evidence>
<gene>
    <name evidence="1" type="ORF">ANCCAN_15472</name>
</gene>
<reference evidence="1 2" key="1">
    <citation type="submission" date="2014-10" db="EMBL/GenBank/DDBJ databases">
        <title>Draft genome of the hookworm Ancylostoma caninum.</title>
        <authorList>
            <person name="Mitreva M."/>
        </authorList>
    </citation>
    <scope>NUCLEOTIDE SEQUENCE [LARGE SCALE GENOMIC DNA]</scope>
    <source>
        <strain evidence="1 2">Baltimore</strain>
    </source>
</reference>
<organism evidence="1 2">
    <name type="scientific">Ancylostoma caninum</name>
    <name type="common">Dog hookworm</name>
    <dbReference type="NCBI Taxonomy" id="29170"/>
    <lineage>
        <taxon>Eukaryota</taxon>
        <taxon>Metazoa</taxon>
        <taxon>Ecdysozoa</taxon>
        <taxon>Nematoda</taxon>
        <taxon>Chromadorea</taxon>
        <taxon>Rhabditida</taxon>
        <taxon>Rhabditina</taxon>
        <taxon>Rhabditomorpha</taxon>
        <taxon>Strongyloidea</taxon>
        <taxon>Ancylostomatidae</taxon>
        <taxon>Ancylostomatinae</taxon>
        <taxon>Ancylostoma</taxon>
    </lineage>
</organism>